<dbReference type="InterPro" id="IPR047057">
    <property type="entry name" value="MerR_fam"/>
</dbReference>
<evidence type="ECO:0000259" key="5">
    <source>
        <dbReference type="PROSITE" id="PS50937"/>
    </source>
</evidence>
<dbReference type="PROSITE" id="PS00552">
    <property type="entry name" value="HTH_MERR_1"/>
    <property type="match status" value="1"/>
</dbReference>
<evidence type="ECO:0000313" key="7">
    <source>
        <dbReference type="Proteomes" id="UP001147700"/>
    </source>
</evidence>
<keyword evidence="7" id="KW-1185">Reference proteome</keyword>
<dbReference type="Gene3D" id="1.10.1660.10">
    <property type="match status" value="1"/>
</dbReference>
<dbReference type="InterPro" id="IPR009061">
    <property type="entry name" value="DNA-bd_dom_put_sf"/>
</dbReference>
<evidence type="ECO:0000256" key="2">
    <source>
        <dbReference type="ARBA" id="ARBA00023015"/>
    </source>
</evidence>
<dbReference type="SMART" id="SM00422">
    <property type="entry name" value="HTH_MERR"/>
    <property type="match status" value="1"/>
</dbReference>
<dbReference type="RefSeq" id="WP_270006238.1">
    <property type="nucleotide sequence ID" value="NZ_JAPCID010000007.1"/>
</dbReference>
<protein>
    <submittedName>
        <fullName evidence="6">MerR family transcriptional regulator</fullName>
    </submittedName>
</protein>
<dbReference type="Pfam" id="PF13411">
    <property type="entry name" value="MerR_1"/>
    <property type="match status" value="1"/>
</dbReference>
<keyword evidence="2" id="KW-0805">Transcription regulation</keyword>
<dbReference type="PANTHER" id="PTHR30204">
    <property type="entry name" value="REDOX-CYCLING DRUG-SENSING TRANSCRIPTIONAL ACTIVATOR SOXR"/>
    <property type="match status" value="1"/>
</dbReference>
<dbReference type="InterPro" id="IPR000551">
    <property type="entry name" value="MerR-type_HTH_dom"/>
</dbReference>
<proteinExistence type="predicted"/>
<organism evidence="6 7">
    <name type="scientific">Solirubrobacter deserti</name>
    <dbReference type="NCBI Taxonomy" id="2282478"/>
    <lineage>
        <taxon>Bacteria</taxon>
        <taxon>Bacillati</taxon>
        <taxon>Actinomycetota</taxon>
        <taxon>Thermoleophilia</taxon>
        <taxon>Solirubrobacterales</taxon>
        <taxon>Solirubrobacteraceae</taxon>
        <taxon>Solirubrobacter</taxon>
    </lineage>
</organism>
<evidence type="ECO:0000313" key="6">
    <source>
        <dbReference type="EMBL" id="MDA0137063.1"/>
    </source>
</evidence>
<dbReference type="PANTHER" id="PTHR30204:SF69">
    <property type="entry name" value="MERR-FAMILY TRANSCRIPTIONAL REGULATOR"/>
    <property type="match status" value="1"/>
</dbReference>
<comment type="caution">
    <text evidence="6">The sequence shown here is derived from an EMBL/GenBank/DDBJ whole genome shotgun (WGS) entry which is preliminary data.</text>
</comment>
<name>A0ABT4REU8_9ACTN</name>
<keyword evidence="4" id="KW-0804">Transcription</keyword>
<keyword evidence="3" id="KW-0238">DNA-binding</keyword>
<evidence type="ECO:0000256" key="3">
    <source>
        <dbReference type="ARBA" id="ARBA00023125"/>
    </source>
</evidence>
<dbReference type="EMBL" id="JAPCID010000007">
    <property type="protein sequence ID" value="MDA0137063.1"/>
    <property type="molecule type" value="Genomic_DNA"/>
</dbReference>
<sequence>MTIGQVAQRAGLNASRIRFYERTGVLPQPDRVSGQRRYSPDVLHRLSIIDVAQRAGLTLDEIAPLTGPGNRTADASTHIRALADAKLPQIEALIVRAHAVKQWLEVAQHCDCRSVDVCGLFVDPTLLPPVADIDLDVRQVRRRA</sequence>
<feature type="domain" description="HTH merR-type" evidence="5">
    <location>
        <begin position="1"/>
        <end position="68"/>
    </location>
</feature>
<reference evidence="6" key="1">
    <citation type="submission" date="2022-10" db="EMBL/GenBank/DDBJ databases">
        <title>The WGS of Solirubrobacter sp. CPCC 204708.</title>
        <authorList>
            <person name="Jiang Z."/>
        </authorList>
    </citation>
    <scope>NUCLEOTIDE SEQUENCE</scope>
    <source>
        <strain evidence="6">CPCC 204708</strain>
    </source>
</reference>
<dbReference type="SUPFAM" id="SSF46955">
    <property type="entry name" value="Putative DNA-binding domain"/>
    <property type="match status" value="1"/>
</dbReference>
<keyword evidence="1" id="KW-0678">Repressor</keyword>
<evidence type="ECO:0000256" key="1">
    <source>
        <dbReference type="ARBA" id="ARBA00022491"/>
    </source>
</evidence>
<accession>A0ABT4REU8</accession>
<gene>
    <name evidence="6" type="ORF">OJ962_06110</name>
</gene>
<dbReference type="PRINTS" id="PR00040">
    <property type="entry name" value="HTHMERR"/>
</dbReference>
<dbReference type="PROSITE" id="PS50937">
    <property type="entry name" value="HTH_MERR_2"/>
    <property type="match status" value="1"/>
</dbReference>
<dbReference type="Proteomes" id="UP001147700">
    <property type="component" value="Unassembled WGS sequence"/>
</dbReference>
<evidence type="ECO:0000256" key="4">
    <source>
        <dbReference type="ARBA" id="ARBA00023163"/>
    </source>
</evidence>